<keyword evidence="8" id="KW-0520">NAD</keyword>
<evidence type="ECO:0000313" key="18">
    <source>
        <dbReference type="EMBL" id="CAH3151356.1"/>
    </source>
</evidence>
<dbReference type="Pfam" id="PF00173">
    <property type="entry name" value="Cyt-b5"/>
    <property type="match status" value="1"/>
</dbReference>
<feature type="transmembrane region" description="Helical" evidence="13">
    <location>
        <begin position="791"/>
        <end position="811"/>
    </location>
</feature>
<gene>
    <name evidence="18" type="ORF">PLOB_00048549</name>
</gene>
<dbReference type="Pfam" id="PF00970">
    <property type="entry name" value="FAD_binding_6"/>
    <property type="match status" value="1"/>
</dbReference>
<evidence type="ECO:0000256" key="4">
    <source>
        <dbReference type="ARBA" id="ARBA00022617"/>
    </source>
</evidence>
<dbReference type="PROSITE" id="PS50255">
    <property type="entry name" value="CYTOCHROME_B5_2"/>
    <property type="match status" value="1"/>
</dbReference>
<protein>
    <recommendedName>
        <fullName evidence="3">Cytochrome b5 reductase 4</fullName>
        <ecNumber evidence="2">1.6.2.2</ecNumber>
    </recommendedName>
    <alternativeName>
        <fullName evidence="10">Flavohemoprotein b5/b5R</fullName>
    </alternativeName>
    <alternativeName>
        <fullName evidence="9">cb5/cb5R</fullName>
    </alternativeName>
</protein>
<dbReference type="InterPro" id="IPR011701">
    <property type="entry name" value="MFS"/>
</dbReference>
<feature type="transmembrane region" description="Helical" evidence="13">
    <location>
        <begin position="72"/>
        <end position="92"/>
    </location>
</feature>
<accession>A0ABN8PUY2</accession>
<feature type="transmembrane region" description="Helical" evidence="13">
    <location>
        <begin position="587"/>
        <end position="607"/>
    </location>
</feature>
<dbReference type="PANTHER" id="PTHR11360:SF251">
    <property type="entry name" value="MAJOR FACILITATOR SUPERFAMILY (MFS) PROFILE DOMAIN-CONTAINING PROTEIN"/>
    <property type="match status" value="1"/>
</dbReference>
<evidence type="ECO:0000259" key="16">
    <source>
        <dbReference type="PROSITE" id="PS51203"/>
    </source>
</evidence>
<dbReference type="InterPro" id="IPR001433">
    <property type="entry name" value="OxRdtase_FAD/NAD-bd"/>
</dbReference>
<dbReference type="InterPro" id="IPR018506">
    <property type="entry name" value="Cyt_B5_heme-BS"/>
</dbReference>
<name>A0ABN8PUY2_9CNID</name>
<evidence type="ECO:0000256" key="1">
    <source>
        <dbReference type="ARBA" id="ARBA00004141"/>
    </source>
</evidence>
<dbReference type="PANTHER" id="PTHR11360">
    <property type="entry name" value="MONOCARBOXYLATE TRANSPORTER"/>
    <property type="match status" value="1"/>
</dbReference>
<feature type="transmembrane region" description="Helical" evidence="13">
    <location>
        <begin position="613"/>
        <end position="636"/>
    </location>
</feature>
<dbReference type="SUPFAM" id="SSF52343">
    <property type="entry name" value="Ferredoxin reductase-like, C-terminal NADP-linked domain"/>
    <property type="match status" value="1"/>
</dbReference>
<feature type="transmembrane region" description="Helical" evidence="13">
    <location>
        <begin position="330"/>
        <end position="352"/>
    </location>
</feature>
<reference evidence="18 19" key="1">
    <citation type="submission" date="2022-05" db="EMBL/GenBank/DDBJ databases">
        <authorList>
            <consortium name="Genoscope - CEA"/>
            <person name="William W."/>
        </authorList>
    </citation>
    <scope>NUCLEOTIDE SEQUENCE [LARGE SCALE GENOMIC DNA]</scope>
</reference>
<evidence type="ECO:0000256" key="3">
    <source>
        <dbReference type="ARBA" id="ARBA00022339"/>
    </source>
</evidence>
<dbReference type="InterPro" id="IPR008333">
    <property type="entry name" value="Cbr1-like_FAD-bd_dom"/>
</dbReference>
<feature type="transmembrane region" description="Helical" evidence="13">
    <location>
        <begin position="189"/>
        <end position="210"/>
    </location>
</feature>
<feature type="transmembrane region" description="Helical" evidence="13">
    <location>
        <begin position="275"/>
        <end position="292"/>
    </location>
</feature>
<feature type="region of interest" description="Disordered" evidence="12">
    <location>
        <begin position="1011"/>
        <end position="1047"/>
    </location>
</feature>
<evidence type="ECO:0000256" key="9">
    <source>
        <dbReference type="ARBA" id="ARBA00030883"/>
    </source>
</evidence>
<evidence type="ECO:0000256" key="6">
    <source>
        <dbReference type="ARBA" id="ARBA00023002"/>
    </source>
</evidence>
<keyword evidence="13" id="KW-1133">Transmembrane helix</keyword>
<sequence length="1571" mass="173090">MADKEHILRGDAAAEEAAETEEHEKPEGGWGWVVCCGTFTVNFIVFGIHNSFGVVYEYLVDKQNLGKAETAWVGAMAGSLNFLCGPLTSILCDRFGCRRVAFAGALLSIIGLFLTSLVTQLHFMYLTYGLLWGIGSSFSFVPSIVILGDYFDKRLALANGLATSGSGVGSLLASPAINYSLRVVGWKNSLRILSGAAAFLLIGCFLFRPYNIRKERDRKRVTGQCTRLCDVSIWKNRTYVAYVLTVAVFQLGYQVPFVHLVKYAGDLGIPSSKGSWLVGFLSIMSTVGRVIFGKICEMQCVNKLYVFQFSVFAMGFSTVICPITEGYVGLLVYSAVFGFFDGCFVGQVVVIAGDIAGRRRLSQAVGNMFGVGAIPMSLGAPVAGWLYESSGSYHEAFFVCGSFIIASSLLVFIVSYMIRKKRRTATFRETSFKLTDPANLCVCEESIETGSEECALVGLTSQEVLVTEKSSRNETHNVRIDLKPDGGYGWIVCCGTFMVNFVVFGIHNSFGVVYVNLLDDLKLGEIQTGESIASGNSKRWDFDIFLKHDLPIFYNRKRSWIGAMAMGLNFFFGPITSALCDRFGCRIISFAGAVLSVMGLFLTSFIQDVYVMYLTYGLVWGVGSSLSFVSSIVVLGRYFDRRLALANGIATSGSGVGSLVAGPVINYLLQSVGWKNSMRILSGFANVLWVAALLFKPAKSNFEQLSKKAEAKKKLFDLSIWRNKAYVLWVTTVALFQFGYLVPFVHLVKHAENLGVPTSKGAWLIGFLSITSTLGRLVFGKLADLRFINRLYMYQFSILSIGITTLLLPLANNYAGLVSYALVFGFFDGCFVGQIAVITADVVGHEKMSQAIGNMFGTLAIPMSLGPPFAGWLYKEFGSYDEAFYISGAVAVFSCLLLFGVEYMRRKHSKFYVMDDRGLICNCGQTNNQSSSFECTEESASEAGDSDIEVQPILESKKAASVKKRCFLHGSTEISGKLLVVKRAFCSRSSIAKLGCSGSKTTQPISAANHNTESLQTRDAENDNGAMTAPKISFPAENSPQRANSSGSFNVRAKVVPLKPGRSLMDWIRLGKSSQDLAGTGGIARPVTMEELSKHNTETDAWICIRGRVYNITPYLEYHPGGIPEIMRGVGKDGTDLFDETHKWVNAESMLEKCFIGPLKRDSLVRTKPSRTGSGKSLNVSSSSLKSSNSLFVPGAQVDGFSVPVPPLNSPNPRYDWYQNDKIVTISVFTKKKDVRIEDVILELKNGKDFNAIFILGEKSFQIHLDLSNSVSHQQVRVSGDSGKVDLLLTKESAGIQWADLGRGLHGNNSLKMHKDRDSRLWDCRLISVESVTHNCKLLCCELPDGVIMRVPVGYHVHMTRDVEGMKISRPYTVVLPSLQISATEREYDGRRFYLMIKIYPDGTLTPTLTSIVAGDILQLSDYSGDFEESRLNEAKEIVLIAAGTGFTPMVRLVRQTVLMQSSDEKSVKLLFANRQEKDILWKQQLDELAESAGQRFQVFYTISQPTPEWDGYEGRVSMEMLLEILPPPPTAGHERELLIAVCGPDAFTHHMVSMLKDLSYRGKMIHTFLG</sequence>
<keyword evidence="5" id="KW-0479">Metal-binding</keyword>
<dbReference type="PROSITE" id="PS00191">
    <property type="entry name" value="CYTOCHROME_B5_1"/>
    <property type="match status" value="1"/>
</dbReference>
<feature type="domain" description="Major facilitator superfamily (MFS) profile" evidence="15">
    <location>
        <begin position="488"/>
        <end position="906"/>
    </location>
</feature>
<feature type="transmembrane region" description="Helical" evidence="13">
    <location>
        <begin position="726"/>
        <end position="748"/>
    </location>
</feature>
<dbReference type="SUPFAM" id="SSF103473">
    <property type="entry name" value="MFS general substrate transporter"/>
    <property type="match status" value="2"/>
</dbReference>
<dbReference type="Gene3D" id="3.10.120.10">
    <property type="entry name" value="Cytochrome b5-like heme/steroid binding domain"/>
    <property type="match status" value="1"/>
</dbReference>
<evidence type="ECO:0000256" key="11">
    <source>
        <dbReference type="ARBA" id="ARBA00047682"/>
    </source>
</evidence>
<feature type="transmembrane region" description="Helical" evidence="13">
    <location>
        <begin position="883"/>
        <end position="901"/>
    </location>
</feature>
<evidence type="ECO:0000259" key="15">
    <source>
        <dbReference type="PROSITE" id="PS50850"/>
    </source>
</evidence>
<dbReference type="Pfam" id="PF00175">
    <property type="entry name" value="NAD_binding_1"/>
    <property type="match status" value="1"/>
</dbReference>
<feature type="transmembrane region" description="Helical" evidence="13">
    <location>
        <begin position="396"/>
        <end position="418"/>
    </location>
</feature>
<dbReference type="InterPro" id="IPR039261">
    <property type="entry name" value="FNR_nucleotide-bd"/>
</dbReference>
<feature type="domain" description="Cytochrome b5 heme-binding" evidence="14">
    <location>
        <begin position="1084"/>
        <end position="1160"/>
    </location>
</feature>
<evidence type="ECO:0000313" key="19">
    <source>
        <dbReference type="Proteomes" id="UP001159405"/>
    </source>
</evidence>
<evidence type="ECO:0000256" key="12">
    <source>
        <dbReference type="SAM" id="MobiDB-lite"/>
    </source>
</evidence>
<dbReference type="Gene3D" id="1.20.1250.20">
    <property type="entry name" value="MFS general substrate transporter like domains"/>
    <property type="match status" value="4"/>
</dbReference>
<dbReference type="Gene3D" id="3.40.50.80">
    <property type="entry name" value="Nucleotide-binding domain of ferredoxin-NADP reductase (FNR) module"/>
    <property type="match status" value="1"/>
</dbReference>
<evidence type="ECO:0000256" key="7">
    <source>
        <dbReference type="ARBA" id="ARBA00023004"/>
    </source>
</evidence>
<dbReference type="PROSITE" id="PS50850">
    <property type="entry name" value="MFS"/>
    <property type="match status" value="2"/>
</dbReference>
<dbReference type="InterPro" id="IPR001199">
    <property type="entry name" value="Cyt_B5-like_heme/steroid-bd"/>
</dbReference>
<dbReference type="EC" id="1.6.2.2" evidence="2"/>
<dbReference type="Pfam" id="PF04969">
    <property type="entry name" value="CS"/>
    <property type="match status" value="1"/>
</dbReference>
<dbReference type="PRINTS" id="PR00406">
    <property type="entry name" value="CYTB5RDTASE"/>
</dbReference>
<feature type="domain" description="CS" evidence="16">
    <location>
        <begin position="1210"/>
        <end position="1302"/>
    </location>
</feature>
<feature type="transmembrane region" description="Helical" evidence="13">
    <location>
        <begin position="99"/>
        <end position="119"/>
    </location>
</feature>
<dbReference type="Pfam" id="PF07690">
    <property type="entry name" value="MFS_1"/>
    <property type="match status" value="2"/>
</dbReference>
<dbReference type="InterPro" id="IPR050327">
    <property type="entry name" value="Proton-linked_MCT"/>
</dbReference>
<dbReference type="InterPro" id="IPR036259">
    <property type="entry name" value="MFS_trans_sf"/>
</dbReference>
<evidence type="ECO:0000259" key="17">
    <source>
        <dbReference type="PROSITE" id="PS51384"/>
    </source>
</evidence>
<feature type="domain" description="FAD-binding FR-type" evidence="17">
    <location>
        <begin position="1319"/>
        <end position="1430"/>
    </location>
</feature>
<comment type="catalytic activity">
    <reaction evidence="11">
        <text>2 Fe(III)-[cytochrome b5] + NADH = 2 Fe(II)-[cytochrome b5] + NAD(+) + H(+)</text>
        <dbReference type="Rhea" id="RHEA:46680"/>
        <dbReference type="Rhea" id="RHEA-COMP:10438"/>
        <dbReference type="Rhea" id="RHEA-COMP:10439"/>
        <dbReference type="ChEBI" id="CHEBI:15378"/>
        <dbReference type="ChEBI" id="CHEBI:29033"/>
        <dbReference type="ChEBI" id="CHEBI:29034"/>
        <dbReference type="ChEBI" id="CHEBI:57540"/>
        <dbReference type="ChEBI" id="CHEBI:57945"/>
        <dbReference type="EC" id="1.6.2.2"/>
    </reaction>
</comment>
<feature type="transmembrane region" description="Helical" evidence="13">
    <location>
        <begin position="817"/>
        <end position="839"/>
    </location>
</feature>
<feature type="transmembrane region" description="Helical" evidence="13">
    <location>
        <begin position="643"/>
        <end position="665"/>
    </location>
</feature>
<proteinExistence type="predicted"/>
<dbReference type="Gene3D" id="2.60.40.790">
    <property type="match status" value="1"/>
</dbReference>
<feature type="transmembrane region" description="Helical" evidence="13">
    <location>
        <begin position="760"/>
        <end position="779"/>
    </location>
</feature>
<feature type="transmembrane region" description="Helical" evidence="13">
    <location>
        <begin position="560"/>
        <end position="580"/>
    </location>
</feature>
<feature type="transmembrane region" description="Helical" evidence="13">
    <location>
        <begin position="851"/>
        <end position="871"/>
    </location>
</feature>
<keyword evidence="13" id="KW-0472">Membrane</keyword>
<dbReference type="SMART" id="SM01117">
    <property type="entry name" value="Cyt-b5"/>
    <property type="match status" value="1"/>
</dbReference>
<keyword evidence="7" id="KW-0408">Iron</keyword>
<feature type="transmembrane region" description="Helical" evidence="13">
    <location>
        <begin position="304"/>
        <end position="324"/>
    </location>
</feature>
<dbReference type="EMBL" id="CALNXK010000091">
    <property type="protein sequence ID" value="CAH3151356.1"/>
    <property type="molecule type" value="Genomic_DNA"/>
</dbReference>
<dbReference type="PROSITE" id="PS51384">
    <property type="entry name" value="FAD_FR"/>
    <property type="match status" value="1"/>
</dbReference>
<feature type="transmembrane region" description="Helical" evidence="13">
    <location>
        <begin position="677"/>
        <end position="695"/>
    </location>
</feature>
<feature type="transmembrane region" description="Helical" evidence="13">
    <location>
        <begin position="364"/>
        <end position="384"/>
    </location>
</feature>
<evidence type="ECO:0000256" key="5">
    <source>
        <dbReference type="ARBA" id="ARBA00022723"/>
    </source>
</evidence>
<dbReference type="CDD" id="cd17352">
    <property type="entry name" value="MFS_MCT_SLC16"/>
    <property type="match status" value="2"/>
</dbReference>
<comment type="subcellular location">
    <subcellularLocation>
        <location evidence="1">Membrane</location>
        <topology evidence="1">Multi-pass membrane protein</topology>
    </subcellularLocation>
</comment>
<feature type="compositionally biased region" description="Polar residues" evidence="12">
    <location>
        <begin position="1036"/>
        <end position="1047"/>
    </location>
</feature>
<evidence type="ECO:0000256" key="2">
    <source>
        <dbReference type="ARBA" id="ARBA00012011"/>
    </source>
</evidence>
<feature type="transmembrane region" description="Helical" evidence="13">
    <location>
        <begin position="488"/>
        <end position="507"/>
    </location>
</feature>
<keyword evidence="13" id="KW-0812">Transmembrane</keyword>
<dbReference type="SUPFAM" id="SSF49764">
    <property type="entry name" value="HSP20-like chaperones"/>
    <property type="match status" value="1"/>
</dbReference>
<dbReference type="InterPro" id="IPR020846">
    <property type="entry name" value="MFS_dom"/>
</dbReference>
<feature type="transmembrane region" description="Helical" evidence="13">
    <location>
        <begin position="239"/>
        <end position="255"/>
    </location>
</feature>
<dbReference type="Proteomes" id="UP001159405">
    <property type="component" value="Unassembled WGS sequence"/>
</dbReference>
<dbReference type="SUPFAM" id="SSF55856">
    <property type="entry name" value="Cytochrome b5-like heme/steroid binding domain"/>
    <property type="match status" value="1"/>
</dbReference>
<comment type="caution">
    <text evidence="18">The sequence shown here is derived from an EMBL/GenBank/DDBJ whole genome shotgun (WGS) entry which is preliminary data.</text>
</comment>
<feature type="transmembrane region" description="Helical" evidence="13">
    <location>
        <begin position="125"/>
        <end position="148"/>
    </location>
</feature>
<feature type="domain" description="Major facilitator superfamily (MFS) profile" evidence="15">
    <location>
        <begin position="30"/>
        <end position="419"/>
    </location>
</feature>
<evidence type="ECO:0000259" key="14">
    <source>
        <dbReference type="PROSITE" id="PS50255"/>
    </source>
</evidence>
<dbReference type="PROSITE" id="PS51203">
    <property type="entry name" value="CS"/>
    <property type="match status" value="1"/>
</dbReference>
<feature type="transmembrane region" description="Helical" evidence="13">
    <location>
        <begin position="30"/>
        <end position="52"/>
    </location>
</feature>
<dbReference type="InterPro" id="IPR036400">
    <property type="entry name" value="Cyt_B5-like_heme/steroid_sf"/>
</dbReference>
<feature type="transmembrane region" description="Helical" evidence="13">
    <location>
        <begin position="155"/>
        <end position="177"/>
    </location>
</feature>
<dbReference type="InterPro" id="IPR017938">
    <property type="entry name" value="Riboflavin_synthase-like_b-brl"/>
</dbReference>
<dbReference type="InterPro" id="IPR017927">
    <property type="entry name" value="FAD-bd_FR_type"/>
</dbReference>
<keyword evidence="19" id="KW-1185">Reference proteome</keyword>
<dbReference type="Gene3D" id="2.40.30.10">
    <property type="entry name" value="Translation factors"/>
    <property type="match status" value="1"/>
</dbReference>
<evidence type="ECO:0000256" key="10">
    <source>
        <dbReference type="ARBA" id="ARBA00031842"/>
    </source>
</evidence>
<organism evidence="18 19">
    <name type="scientific">Porites lobata</name>
    <dbReference type="NCBI Taxonomy" id="104759"/>
    <lineage>
        <taxon>Eukaryota</taxon>
        <taxon>Metazoa</taxon>
        <taxon>Cnidaria</taxon>
        <taxon>Anthozoa</taxon>
        <taxon>Hexacorallia</taxon>
        <taxon>Scleractinia</taxon>
        <taxon>Fungiina</taxon>
        <taxon>Poritidae</taxon>
        <taxon>Porites</taxon>
    </lineage>
</organism>
<dbReference type="InterPro" id="IPR008978">
    <property type="entry name" value="HSP20-like_chaperone"/>
</dbReference>
<dbReference type="SUPFAM" id="SSF63380">
    <property type="entry name" value="Riboflavin synthase domain-like"/>
    <property type="match status" value="1"/>
</dbReference>
<dbReference type="InterPro" id="IPR007052">
    <property type="entry name" value="CS_dom"/>
</dbReference>
<evidence type="ECO:0000256" key="8">
    <source>
        <dbReference type="ARBA" id="ARBA00023027"/>
    </source>
</evidence>
<keyword evidence="6" id="KW-0560">Oxidoreductase</keyword>
<evidence type="ECO:0000256" key="13">
    <source>
        <dbReference type="SAM" id="Phobius"/>
    </source>
</evidence>
<dbReference type="CDD" id="cd06183">
    <property type="entry name" value="cyt_b5_reduct_like"/>
    <property type="match status" value="1"/>
</dbReference>
<keyword evidence="4" id="KW-0349">Heme</keyword>